<evidence type="ECO:0000313" key="5">
    <source>
        <dbReference type="EMBL" id="GEN80510.1"/>
    </source>
</evidence>
<dbReference type="Proteomes" id="UP000321484">
    <property type="component" value="Unassembled WGS sequence"/>
</dbReference>
<proteinExistence type="predicted"/>
<dbReference type="Gene3D" id="3.40.50.10190">
    <property type="entry name" value="BRCT domain"/>
    <property type="match status" value="1"/>
</dbReference>
<evidence type="ECO:0000256" key="2">
    <source>
        <dbReference type="ARBA" id="ARBA00022801"/>
    </source>
</evidence>
<dbReference type="GO" id="GO:0005829">
    <property type="term" value="C:cytosol"/>
    <property type="evidence" value="ECO:0007669"/>
    <property type="project" value="TreeGrafter"/>
</dbReference>
<dbReference type="GO" id="GO:0003676">
    <property type="term" value="F:nucleic acid binding"/>
    <property type="evidence" value="ECO:0007669"/>
    <property type="project" value="InterPro"/>
</dbReference>
<sequence length="421" mass="44266">MAGYAVVDVETTGLFPGGTDRIVEVAVVHVSPGGERERSWTTLLNPGRDLGPQHVHGIAAADVLGAPTFAQVAGALAELLAGRVFVAHNASFDARFVAAEYAALGFDVPVVPETCLCTMRWSGRLLPGVAPRSLAGCCAHVGIPLEGAHAALVDATATAELLAHYLRVLGTGACDADDWWRAHELAETACWPAVPVHDVGCCLRGAGAAQAAVPFLERIVERLPGTCGPAEHQEYLAMLDRALLDRFLSVREREALVALADRLGIGRTTARQLHRDYLTGLAAEAVRDGVVTEDEVVDLVGVAEMLGVDKGEALEVIEEARRDAGLGEGGAGACSGLAGCDRFRLRPGDLVVFTGDMSRPREEWMRRAAAAGLVPHPSVTKSVALVVAADPDSLSGKARKAAAYGIPIVGEGAFEEMLRRL</sequence>
<keyword evidence="6" id="KW-1185">Reference proteome</keyword>
<keyword evidence="1" id="KW-0540">Nuclease</keyword>
<dbReference type="OrthoDB" id="190275at2"/>
<dbReference type="SUPFAM" id="SSF52113">
    <property type="entry name" value="BRCT domain"/>
    <property type="match status" value="1"/>
</dbReference>
<dbReference type="Pfam" id="PF00929">
    <property type="entry name" value="RNase_T"/>
    <property type="match status" value="1"/>
</dbReference>
<feature type="domain" description="Exonuclease" evidence="4">
    <location>
        <begin position="3"/>
        <end position="171"/>
    </location>
</feature>
<dbReference type="RefSeq" id="WP_034244298.1">
    <property type="nucleotide sequence ID" value="NZ_BJYK01000008.1"/>
</dbReference>
<gene>
    <name evidence="5" type="ORF">AFE02nite_22440</name>
</gene>
<accession>A0A511YZ81</accession>
<evidence type="ECO:0000313" key="6">
    <source>
        <dbReference type="Proteomes" id="UP000321484"/>
    </source>
</evidence>
<dbReference type="SUPFAM" id="SSF53098">
    <property type="entry name" value="Ribonuclease H-like"/>
    <property type="match status" value="1"/>
</dbReference>
<keyword evidence="2" id="KW-0378">Hydrolase</keyword>
<name>A0A511YZ81_9CELL</name>
<dbReference type="InterPro" id="IPR036420">
    <property type="entry name" value="BRCT_dom_sf"/>
</dbReference>
<dbReference type="InterPro" id="IPR013520">
    <property type="entry name" value="Ribonucl_H"/>
</dbReference>
<dbReference type="GO" id="GO:0008408">
    <property type="term" value="F:3'-5' exonuclease activity"/>
    <property type="evidence" value="ECO:0007669"/>
    <property type="project" value="TreeGrafter"/>
</dbReference>
<dbReference type="Gene3D" id="3.30.420.10">
    <property type="entry name" value="Ribonuclease H-like superfamily/Ribonuclease H"/>
    <property type="match status" value="1"/>
</dbReference>
<dbReference type="InterPro" id="IPR036397">
    <property type="entry name" value="RNaseH_sf"/>
</dbReference>
<keyword evidence="3" id="KW-0269">Exonuclease</keyword>
<dbReference type="InterPro" id="IPR012337">
    <property type="entry name" value="RNaseH-like_sf"/>
</dbReference>
<dbReference type="AlphaFoldDB" id="A0A511YZ81"/>
<protein>
    <recommendedName>
        <fullName evidence="4">Exonuclease domain-containing protein</fullName>
    </recommendedName>
</protein>
<dbReference type="PANTHER" id="PTHR30231">
    <property type="entry name" value="DNA POLYMERASE III SUBUNIT EPSILON"/>
    <property type="match status" value="1"/>
</dbReference>
<evidence type="ECO:0000256" key="3">
    <source>
        <dbReference type="ARBA" id="ARBA00022839"/>
    </source>
</evidence>
<comment type="caution">
    <text evidence="5">The sequence shown here is derived from an EMBL/GenBank/DDBJ whole genome shotgun (WGS) entry which is preliminary data.</text>
</comment>
<dbReference type="SMART" id="SM00479">
    <property type="entry name" value="EXOIII"/>
    <property type="match status" value="1"/>
</dbReference>
<dbReference type="FunFam" id="3.30.420.10:FF:000045">
    <property type="entry name" value="3'-5' exonuclease DinG"/>
    <property type="match status" value="1"/>
</dbReference>
<evidence type="ECO:0000256" key="1">
    <source>
        <dbReference type="ARBA" id="ARBA00022722"/>
    </source>
</evidence>
<dbReference type="CDD" id="cd06127">
    <property type="entry name" value="DEDDh"/>
    <property type="match status" value="1"/>
</dbReference>
<dbReference type="PANTHER" id="PTHR30231:SF4">
    <property type="entry name" value="PROTEIN NEN2"/>
    <property type="match status" value="1"/>
</dbReference>
<dbReference type="EMBL" id="BJYK01000008">
    <property type="protein sequence ID" value="GEN80510.1"/>
    <property type="molecule type" value="Genomic_DNA"/>
</dbReference>
<evidence type="ECO:0000259" key="4">
    <source>
        <dbReference type="SMART" id="SM00479"/>
    </source>
</evidence>
<reference evidence="5 6" key="1">
    <citation type="submission" date="2019-07" db="EMBL/GenBank/DDBJ databases">
        <title>Whole genome shotgun sequence of Actinotalea fermentans NBRC 105374.</title>
        <authorList>
            <person name="Hosoyama A."/>
            <person name="Uohara A."/>
            <person name="Ohji S."/>
            <person name="Ichikawa N."/>
        </authorList>
    </citation>
    <scope>NUCLEOTIDE SEQUENCE [LARGE SCALE GENOMIC DNA]</scope>
    <source>
        <strain evidence="5 6">NBRC 105374</strain>
    </source>
</reference>
<organism evidence="5 6">
    <name type="scientific">Actinotalea fermentans</name>
    <dbReference type="NCBI Taxonomy" id="43671"/>
    <lineage>
        <taxon>Bacteria</taxon>
        <taxon>Bacillati</taxon>
        <taxon>Actinomycetota</taxon>
        <taxon>Actinomycetes</taxon>
        <taxon>Micrococcales</taxon>
        <taxon>Cellulomonadaceae</taxon>
        <taxon>Actinotalea</taxon>
    </lineage>
</organism>